<feature type="compositionally biased region" description="Basic residues" evidence="1">
    <location>
        <begin position="131"/>
        <end position="142"/>
    </location>
</feature>
<proteinExistence type="predicted"/>
<protein>
    <submittedName>
        <fullName evidence="4">Uncharacterized protein LOC102805886</fullName>
    </submittedName>
</protein>
<gene>
    <name evidence="4" type="primary">LOC102805886</name>
</gene>
<accession>A0ABM0M4V1</accession>
<feature type="non-terminal residue" evidence="4">
    <location>
        <position position="1"/>
    </location>
</feature>
<keyword evidence="2" id="KW-0472">Membrane</keyword>
<feature type="compositionally biased region" description="Pro residues" evidence="1">
    <location>
        <begin position="27"/>
        <end position="37"/>
    </location>
</feature>
<keyword evidence="2" id="KW-0812">Transmembrane</keyword>
<keyword evidence="2" id="KW-1133">Transmembrane helix</keyword>
<dbReference type="GeneID" id="102805886"/>
<feature type="compositionally biased region" description="Basic and acidic residues" evidence="1">
    <location>
        <begin position="54"/>
        <end position="67"/>
    </location>
</feature>
<feature type="compositionally biased region" description="Low complexity" evidence="1">
    <location>
        <begin position="88"/>
        <end position="98"/>
    </location>
</feature>
<feature type="compositionally biased region" description="Polar residues" evidence="1">
    <location>
        <begin position="143"/>
        <end position="153"/>
    </location>
</feature>
<feature type="compositionally biased region" description="Basic and acidic residues" evidence="1">
    <location>
        <begin position="8"/>
        <end position="21"/>
    </location>
</feature>
<organism evidence="3 4">
    <name type="scientific">Saccoglossus kowalevskii</name>
    <name type="common">Acorn worm</name>
    <dbReference type="NCBI Taxonomy" id="10224"/>
    <lineage>
        <taxon>Eukaryota</taxon>
        <taxon>Metazoa</taxon>
        <taxon>Hemichordata</taxon>
        <taxon>Enteropneusta</taxon>
        <taxon>Harrimaniidae</taxon>
        <taxon>Saccoglossus</taxon>
    </lineage>
</organism>
<evidence type="ECO:0000256" key="1">
    <source>
        <dbReference type="SAM" id="MobiDB-lite"/>
    </source>
</evidence>
<evidence type="ECO:0000313" key="3">
    <source>
        <dbReference type="Proteomes" id="UP000694865"/>
    </source>
</evidence>
<feature type="transmembrane region" description="Helical" evidence="2">
    <location>
        <begin position="241"/>
        <end position="259"/>
    </location>
</feature>
<sequence length="265" mass="29249">WKTCEVYESVKDSPARQEHTLVKKSHPPPVAPRPALKPKPNMMVRVAAPPTDSESDHSSLERNKKGNDVYAMVSKKEHKKKSKRGAPEKSSSSSLSDPSIPPPLPEITSKRLESNETSSDSDGKAELATTKKPKRRSLRRSQKQIVESGTPSDEQLPGMYDDYPARVRVLPPSAHEDIENEDVTRDEDDEFEALAVTAWRCIALAVTAWRCIALAVTAWGCIALAVTAWRCIALAVTAWRCIALAVTAWRCIALAVTAWRCIALL</sequence>
<reference evidence="4" key="1">
    <citation type="submission" date="2025-08" db="UniProtKB">
        <authorList>
            <consortium name="RefSeq"/>
        </authorList>
    </citation>
    <scope>IDENTIFICATION</scope>
    <source>
        <tissue evidence="4">Testes</tissue>
    </source>
</reference>
<dbReference type="RefSeq" id="XP_006815042.1">
    <property type="nucleotide sequence ID" value="XM_006814979.1"/>
</dbReference>
<dbReference type="Proteomes" id="UP000694865">
    <property type="component" value="Unplaced"/>
</dbReference>
<evidence type="ECO:0000313" key="4">
    <source>
        <dbReference type="RefSeq" id="XP_006815042.1"/>
    </source>
</evidence>
<evidence type="ECO:0000256" key="2">
    <source>
        <dbReference type="SAM" id="Phobius"/>
    </source>
</evidence>
<keyword evidence="3" id="KW-1185">Reference proteome</keyword>
<name>A0ABM0M4V1_SACKO</name>
<feature type="region of interest" description="Disordered" evidence="1">
    <location>
        <begin position="1"/>
        <end position="158"/>
    </location>
</feature>
<feature type="transmembrane region" description="Helical" evidence="2">
    <location>
        <begin position="207"/>
        <end position="229"/>
    </location>
</feature>